<comment type="catalytic activity">
    <reaction evidence="6">
        <text>L-lysyl-[protein] + 3 S-adenosyl-L-methionine = N(6),N(6),N(6)-trimethyl-L-lysyl-[protein] + 3 S-adenosyl-L-homocysteine + 3 H(+)</text>
        <dbReference type="Rhea" id="RHEA:54192"/>
        <dbReference type="Rhea" id="RHEA-COMP:9752"/>
        <dbReference type="Rhea" id="RHEA-COMP:13826"/>
        <dbReference type="ChEBI" id="CHEBI:15378"/>
        <dbReference type="ChEBI" id="CHEBI:29969"/>
        <dbReference type="ChEBI" id="CHEBI:57856"/>
        <dbReference type="ChEBI" id="CHEBI:59789"/>
        <dbReference type="ChEBI" id="CHEBI:61961"/>
    </reaction>
</comment>
<dbReference type="EC" id="2.1.1.-" evidence="6"/>
<keyword evidence="8" id="KW-1185">Reference proteome</keyword>
<evidence type="ECO:0000256" key="5">
    <source>
        <dbReference type="ARBA" id="ARBA00022691"/>
    </source>
</evidence>
<sequence>MKLVELKVTYEAENYEKAKEEIINFLYEFGIQGVKIDEPFEKNPLDYYSNEKQFLLDTYAISVYFPKNFYFEKKKKLIIESFNEKFSKREDLIYNLEFYELDDEDYLENWKKYLYPEKISEHFVVKPTWRKYNASENEKIIELDPGRAFGTGSHPTTYLCVQLMEKYIDENVNVIDVGTGSGILMIVAKMLGSKEVWGIDIDEDAVEAAKENLELNNIKIDETIKVIHGDLLGKVEEKKFDVVVANILPDVLILLLDSISKVLKENGIIILSGIIKDKEQDILNAIKNQNLKVIDKNESKDWIAFTVKSV</sequence>
<evidence type="ECO:0000256" key="2">
    <source>
        <dbReference type="ARBA" id="ARBA00022490"/>
    </source>
</evidence>
<dbReference type="NCBIfam" id="TIGR00406">
    <property type="entry name" value="prmA"/>
    <property type="match status" value="1"/>
</dbReference>
<dbReference type="GO" id="GO:0032259">
    <property type="term" value="P:methylation"/>
    <property type="evidence" value="ECO:0007669"/>
    <property type="project" value="UniProtKB-KW"/>
</dbReference>
<reference evidence="7 8" key="1">
    <citation type="submission" date="2019-03" db="EMBL/GenBank/DDBJ databases">
        <title>Genomic Encyclopedia of Type Strains, Phase IV (KMG-IV): sequencing the most valuable type-strain genomes for metagenomic binning, comparative biology and taxonomic classification.</title>
        <authorList>
            <person name="Goeker M."/>
        </authorList>
    </citation>
    <scope>NUCLEOTIDE SEQUENCE [LARGE SCALE GENOMIC DNA]</scope>
    <source>
        <strain evidence="7 8">DSM 100055</strain>
    </source>
</reference>
<dbReference type="CDD" id="cd02440">
    <property type="entry name" value="AdoMet_MTases"/>
    <property type="match status" value="1"/>
</dbReference>
<dbReference type="Proteomes" id="UP000294678">
    <property type="component" value="Unassembled WGS sequence"/>
</dbReference>
<keyword evidence="3 6" id="KW-0489">Methyltransferase</keyword>
<evidence type="ECO:0000256" key="6">
    <source>
        <dbReference type="HAMAP-Rule" id="MF_00735"/>
    </source>
</evidence>
<dbReference type="PANTHER" id="PTHR43648">
    <property type="entry name" value="ELECTRON TRANSFER FLAVOPROTEIN BETA SUBUNIT LYSINE METHYLTRANSFERASE"/>
    <property type="match status" value="1"/>
</dbReference>
<dbReference type="InterPro" id="IPR004498">
    <property type="entry name" value="Ribosomal_PrmA_MeTrfase"/>
</dbReference>
<keyword evidence="5 6" id="KW-0949">S-adenosyl-L-methionine</keyword>
<gene>
    <name evidence="6" type="primary">prmA</name>
    <name evidence="7" type="ORF">EV215_1505</name>
</gene>
<evidence type="ECO:0000256" key="1">
    <source>
        <dbReference type="ARBA" id="ARBA00009741"/>
    </source>
</evidence>
<dbReference type="PIRSF" id="PIRSF000401">
    <property type="entry name" value="RPL11_MTase"/>
    <property type="match status" value="1"/>
</dbReference>
<protein>
    <recommendedName>
        <fullName evidence="6">Ribosomal protein L11 methyltransferase</fullName>
        <shortName evidence="6">L11 Mtase</shortName>
        <ecNumber evidence="6">2.1.1.-</ecNumber>
    </recommendedName>
</protein>
<accession>A0AA46DY05</accession>
<evidence type="ECO:0000313" key="7">
    <source>
        <dbReference type="EMBL" id="TDT69163.1"/>
    </source>
</evidence>
<dbReference type="EMBL" id="SOBG01000006">
    <property type="protein sequence ID" value="TDT69163.1"/>
    <property type="molecule type" value="Genomic_DNA"/>
</dbReference>
<keyword evidence="2 6" id="KW-0963">Cytoplasm</keyword>
<dbReference type="SUPFAM" id="SSF53335">
    <property type="entry name" value="S-adenosyl-L-methionine-dependent methyltransferases"/>
    <property type="match status" value="1"/>
</dbReference>
<organism evidence="7 8">
    <name type="scientific">Hypnocyclicus thermotrophus</name>
    <dbReference type="NCBI Taxonomy" id="1627895"/>
    <lineage>
        <taxon>Bacteria</taxon>
        <taxon>Fusobacteriati</taxon>
        <taxon>Fusobacteriota</taxon>
        <taxon>Fusobacteriia</taxon>
        <taxon>Fusobacteriales</taxon>
        <taxon>Fusobacteriaceae</taxon>
        <taxon>Hypnocyclicus</taxon>
    </lineage>
</organism>
<evidence type="ECO:0000313" key="8">
    <source>
        <dbReference type="Proteomes" id="UP000294678"/>
    </source>
</evidence>
<dbReference type="GO" id="GO:0005840">
    <property type="term" value="C:ribosome"/>
    <property type="evidence" value="ECO:0007669"/>
    <property type="project" value="UniProtKB-KW"/>
</dbReference>
<keyword evidence="4 6" id="KW-0808">Transferase</keyword>
<evidence type="ECO:0000256" key="4">
    <source>
        <dbReference type="ARBA" id="ARBA00022679"/>
    </source>
</evidence>
<dbReference type="HAMAP" id="MF_00735">
    <property type="entry name" value="Methyltr_PrmA"/>
    <property type="match status" value="1"/>
</dbReference>
<feature type="binding site" evidence="6">
    <location>
        <position position="157"/>
    </location>
    <ligand>
        <name>S-adenosyl-L-methionine</name>
        <dbReference type="ChEBI" id="CHEBI:59789"/>
    </ligand>
</feature>
<dbReference type="InterPro" id="IPR050078">
    <property type="entry name" value="Ribosomal_L11_MeTrfase_PrmA"/>
</dbReference>
<comment type="function">
    <text evidence="6">Methylates ribosomal protein L11.</text>
</comment>
<dbReference type="Gene3D" id="3.40.50.150">
    <property type="entry name" value="Vaccinia Virus protein VP39"/>
    <property type="match status" value="1"/>
</dbReference>
<comment type="similarity">
    <text evidence="1 6">Belongs to the methyltransferase superfamily. PrmA family.</text>
</comment>
<dbReference type="RefSeq" id="WP_134113375.1">
    <property type="nucleotide sequence ID" value="NZ_SOBG01000006.1"/>
</dbReference>
<dbReference type="InterPro" id="IPR029063">
    <property type="entry name" value="SAM-dependent_MTases_sf"/>
</dbReference>
<dbReference type="PANTHER" id="PTHR43648:SF1">
    <property type="entry name" value="ELECTRON TRANSFER FLAVOPROTEIN BETA SUBUNIT LYSINE METHYLTRANSFERASE"/>
    <property type="match status" value="1"/>
</dbReference>
<feature type="binding site" evidence="6">
    <location>
        <position position="200"/>
    </location>
    <ligand>
        <name>S-adenosyl-L-methionine</name>
        <dbReference type="ChEBI" id="CHEBI:59789"/>
    </ligand>
</feature>
<comment type="subcellular location">
    <subcellularLocation>
        <location evidence="6">Cytoplasm</location>
    </subcellularLocation>
</comment>
<name>A0AA46DY05_9FUSO</name>
<proteinExistence type="inferred from homology"/>
<feature type="binding site" evidence="6">
    <location>
        <position position="178"/>
    </location>
    <ligand>
        <name>S-adenosyl-L-methionine</name>
        <dbReference type="ChEBI" id="CHEBI:59789"/>
    </ligand>
</feature>
<keyword evidence="7" id="KW-0687">Ribonucleoprotein</keyword>
<comment type="caution">
    <text evidence="7">The sequence shown here is derived from an EMBL/GenBank/DDBJ whole genome shotgun (WGS) entry which is preliminary data.</text>
</comment>
<evidence type="ECO:0000256" key="3">
    <source>
        <dbReference type="ARBA" id="ARBA00022603"/>
    </source>
</evidence>
<dbReference type="GO" id="GO:0008276">
    <property type="term" value="F:protein methyltransferase activity"/>
    <property type="evidence" value="ECO:0007669"/>
    <property type="project" value="UniProtKB-UniRule"/>
</dbReference>
<dbReference type="GO" id="GO:0005737">
    <property type="term" value="C:cytoplasm"/>
    <property type="evidence" value="ECO:0007669"/>
    <property type="project" value="UniProtKB-SubCell"/>
</dbReference>
<dbReference type="AlphaFoldDB" id="A0AA46DY05"/>
<dbReference type="Pfam" id="PF06325">
    <property type="entry name" value="PrmA"/>
    <property type="match status" value="1"/>
</dbReference>
<feature type="binding site" evidence="6">
    <location>
        <position position="246"/>
    </location>
    <ligand>
        <name>S-adenosyl-L-methionine</name>
        <dbReference type="ChEBI" id="CHEBI:59789"/>
    </ligand>
</feature>
<keyword evidence="7" id="KW-0689">Ribosomal protein</keyword>